<feature type="compositionally biased region" description="Pro residues" evidence="1">
    <location>
        <begin position="244"/>
        <end position="264"/>
    </location>
</feature>
<feature type="compositionally biased region" description="Basic and acidic residues" evidence="1">
    <location>
        <begin position="633"/>
        <end position="644"/>
    </location>
</feature>
<feature type="compositionally biased region" description="Low complexity" evidence="1">
    <location>
        <begin position="144"/>
        <end position="158"/>
    </location>
</feature>
<evidence type="ECO:0000256" key="1">
    <source>
        <dbReference type="SAM" id="MobiDB-lite"/>
    </source>
</evidence>
<feature type="compositionally biased region" description="Gly residues" evidence="1">
    <location>
        <begin position="462"/>
        <end position="472"/>
    </location>
</feature>
<feature type="compositionally biased region" description="Basic and acidic residues" evidence="1">
    <location>
        <begin position="354"/>
        <end position="364"/>
    </location>
</feature>
<name>A0A6A6SKT5_9PLEO</name>
<dbReference type="PANTHER" id="PTHR40130">
    <property type="entry name" value="EXPRESSED PROTEIN"/>
    <property type="match status" value="1"/>
</dbReference>
<evidence type="ECO:0000313" key="3">
    <source>
        <dbReference type="Proteomes" id="UP000799324"/>
    </source>
</evidence>
<feature type="region of interest" description="Disordered" evidence="1">
    <location>
        <begin position="462"/>
        <end position="547"/>
    </location>
</feature>
<feature type="region of interest" description="Disordered" evidence="1">
    <location>
        <begin position="593"/>
        <end position="678"/>
    </location>
</feature>
<feature type="compositionally biased region" description="Polar residues" evidence="1">
    <location>
        <begin position="163"/>
        <end position="175"/>
    </location>
</feature>
<feature type="compositionally biased region" description="Gly residues" evidence="1">
    <location>
        <begin position="617"/>
        <end position="629"/>
    </location>
</feature>
<feature type="compositionally biased region" description="Low complexity" evidence="1">
    <location>
        <begin position="488"/>
        <end position="510"/>
    </location>
</feature>
<feature type="compositionally biased region" description="Basic and acidic residues" evidence="1">
    <location>
        <begin position="176"/>
        <end position="192"/>
    </location>
</feature>
<feature type="region of interest" description="Disordered" evidence="1">
    <location>
        <begin position="343"/>
        <end position="417"/>
    </location>
</feature>
<dbReference type="OrthoDB" id="3197614at2759"/>
<evidence type="ECO:0000313" key="2">
    <source>
        <dbReference type="EMBL" id="KAF2648022.1"/>
    </source>
</evidence>
<feature type="compositionally biased region" description="Gly residues" evidence="1">
    <location>
        <begin position="381"/>
        <end position="394"/>
    </location>
</feature>
<dbReference type="PANTHER" id="PTHR40130:SF1">
    <property type="entry name" value="SPINDLE POLE BODY-ASSOCIATED PROTEIN CUT12 DOMAIN-CONTAINING PROTEIN"/>
    <property type="match status" value="1"/>
</dbReference>
<feature type="region of interest" description="Disordered" evidence="1">
    <location>
        <begin position="64"/>
        <end position="209"/>
    </location>
</feature>
<gene>
    <name evidence="2" type="ORF">K491DRAFT_722919</name>
</gene>
<feature type="compositionally biased region" description="Low complexity" evidence="1">
    <location>
        <begin position="229"/>
        <end position="243"/>
    </location>
</feature>
<dbReference type="EMBL" id="MU004563">
    <property type="protein sequence ID" value="KAF2648022.1"/>
    <property type="molecule type" value="Genomic_DNA"/>
</dbReference>
<feature type="compositionally biased region" description="Low complexity" evidence="1">
    <location>
        <begin position="89"/>
        <end position="116"/>
    </location>
</feature>
<feature type="compositionally biased region" description="Low complexity" evidence="1">
    <location>
        <begin position="520"/>
        <end position="547"/>
    </location>
</feature>
<feature type="region of interest" description="Disordered" evidence="1">
    <location>
        <begin position="229"/>
        <end position="278"/>
    </location>
</feature>
<reference evidence="2" key="1">
    <citation type="journal article" date="2020" name="Stud. Mycol.">
        <title>101 Dothideomycetes genomes: a test case for predicting lifestyles and emergence of pathogens.</title>
        <authorList>
            <person name="Haridas S."/>
            <person name="Albert R."/>
            <person name="Binder M."/>
            <person name="Bloem J."/>
            <person name="Labutti K."/>
            <person name="Salamov A."/>
            <person name="Andreopoulos B."/>
            <person name="Baker S."/>
            <person name="Barry K."/>
            <person name="Bills G."/>
            <person name="Bluhm B."/>
            <person name="Cannon C."/>
            <person name="Castanera R."/>
            <person name="Culley D."/>
            <person name="Daum C."/>
            <person name="Ezra D."/>
            <person name="Gonzalez J."/>
            <person name="Henrissat B."/>
            <person name="Kuo A."/>
            <person name="Liang C."/>
            <person name="Lipzen A."/>
            <person name="Lutzoni F."/>
            <person name="Magnuson J."/>
            <person name="Mondo S."/>
            <person name="Nolan M."/>
            <person name="Ohm R."/>
            <person name="Pangilinan J."/>
            <person name="Park H.-J."/>
            <person name="Ramirez L."/>
            <person name="Alfaro M."/>
            <person name="Sun H."/>
            <person name="Tritt A."/>
            <person name="Yoshinaga Y."/>
            <person name="Zwiers L.-H."/>
            <person name="Turgeon B."/>
            <person name="Goodwin S."/>
            <person name="Spatafora J."/>
            <person name="Crous P."/>
            <person name="Grigoriev I."/>
        </authorList>
    </citation>
    <scope>NUCLEOTIDE SEQUENCE</scope>
    <source>
        <strain evidence="2">CBS 122681</strain>
    </source>
</reference>
<protein>
    <submittedName>
        <fullName evidence="2">Uncharacterized protein</fullName>
    </submittedName>
</protein>
<organism evidence="2 3">
    <name type="scientific">Lophiostoma macrostomum CBS 122681</name>
    <dbReference type="NCBI Taxonomy" id="1314788"/>
    <lineage>
        <taxon>Eukaryota</taxon>
        <taxon>Fungi</taxon>
        <taxon>Dikarya</taxon>
        <taxon>Ascomycota</taxon>
        <taxon>Pezizomycotina</taxon>
        <taxon>Dothideomycetes</taxon>
        <taxon>Pleosporomycetidae</taxon>
        <taxon>Pleosporales</taxon>
        <taxon>Lophiostomataceae</taxon>
        <taxon>Lophiostoma</taxon>
    </lineage>
</organism>
<dbReference type="Proteomes" id="UP000799324">
    <property type="component" value="Unassembled WGS sequence"/>
</dbReference>
<dbReference type="Gene3D" id="1.20.58.80">
    <property type="entry name" value="Phosphotransferase system, lactose/cellobiose-type IIA subunit"/>
    <property type="match status" value="1"/>
</dbReference>
<feature type="compositionally biased region" description="Low complexity" evidence="1">
    <location>
        <begin position="395"/>
        <end position="406"/>
    </location>
</feature>
<keyword evidence="3" id="KW-1185">Reference proteome</keyword>
<proteinExistence type="predicted"/>
<feature type="compositionally biased region" description="Basic and acidic residues" evidence="1">
    <location>
        <begin position="593"/>
        <end position="614"/>
    </location>
</feature>
<feature type="compositionally biased region" description="Basic and acidic residues" evidence="1">
    <location>
        <begin position="68"/>
        <end position="79"/>
    </location>
</feature>
<feature type="compositionally biased region" description="Pro residues" evidence="1">
    <location>
        <begin position="194"/>
        <end position="205"/>
    </location>
</feature>
<sequence length="678" mass="70858">METSNLIKAHEHVRNAATATYDKSIATAGAEHELAASAFHEAAKETHNEEAARIIGLLEAHHSGLARRIKEPPRKKESSDDGPPQTPDTATSSPPARPSTSRTASPSTSASSPTRAPSRRRLPQSSIASNLAEKRGIPGARRGTATASAVSVTNALASRNERQSTPVRDLLQQQSRKAEEAEKQKDEPRKEAPTPAPREVSPPPDENFRRFYSAFGNIISTISAPLAFTSLPLNPTTSSTPTPANDPPPPALSGPAPSRNPHPTSPSTSTTIKASEPDLTALISKPALRALREDQSHLLGAPQESFYVVPPSGGTVSYASILRDPSSHAHHAAQDPTLDAITEVGESGGGLRGSSHEEFVDARESLNPPSPTTSRRPRSQGKGGGSSNSGGGGSTPTAPAVTSAATIRAGRGTGHKTMEELALENETLRALIDKQAKRLSMWETTSQSSYNVLAQSFRARSGAGGGVGGAVGPGLRQQMSDPSALAHALSQGAGPASASASPTLSHSPSATTPPVPQLPPQYSHQSTSSPSQSPSHPSSSDPSTHQRIATLESLLATSQSTLASLTSEKASLERQNEKNSVVLKRYREQWEKLKAGARRKEEERRERRVAEIRAGEQGTGTDTGTGSGTESGKNMEGEGGEREGAGGGTEETGDRDGDRDGDDGGASELVESVTFGKA</sequence>
<dbReference type="AlphaFoldDB" id="A0A6A6SKT5"/>
<accession>A0A6A6SKT5</accession>